<evidence type="ECO:0000259" key="2">
    <source>
        <dbReference type="Pfam" id="PF00084"/>
    </source>
</evidence>
<organism evidence="3 4">
    <name type="scientific">Magallana gigas</name>
    <name type="common">Pacific oyster</name>
    <name type="synonym">Crassostrea gigas</name>
    <dbReference type="NCBI Taxonomy" id="29159"/>
    <lineage>
        <taxon>Eukaryota</taxon>
        <taxon>Metazoa</taxon>
        <taxon>Spiralia</taxon>
        <taxon>Lophotrochozoa</taxon>
        <taxon>Mollusca</taxon>
        <taxon>Bivalvia</taxon>
        <taxon>Autobranchia</taxon>
        <taxon>Pteriomorphia</taxon>
        <taxon>Ostreida</taxon>
        <taxon>Ostreoidea</taxon>
        <taxon>Ostreidae</taxon>
        <taxon>Magallana</taxon>
    </lineage>
</organism>
<dbReference type="InterPro" id="IPR035976">
    <property type="entry name" value="Sushi/SCR/CCP_sf"/>
</dbReference>
<proteinExistence type="predicted"/>
<dbReference type="AlphaFoldDB" id="A0A8W8LTG8"/>
<sequence length="112" mass="12061">MSCVGQPSIPDGYPTGAASGTPPTVTFVCNPGYTLSGNPTYTCDFSGKSLHLTGNAECITMFIKGGLLCYNRLGKEHSNPSATSYDLKYRVRIVTSSNPKLMILLWVNSFDD</sequence>
<evidence type="ECO:0000256" key="1">
    <source>
        <dbReference type="ARBA" id="ARBA00023157"/>
    </source>
</evidence>
<reference evidence="3" key="1">
    <citation type="submission" date="2022-08" db="UniProtKB">
        <authorList>
            <consortium name="EnsemblMetazoa"/>
        </authorList>
    </citation>
    <scope>IDENTIFICATION</scope>
    <source>
        <strain evidence="3">05x7-T-G4-1.051#20</strain>
    </source>
</reference>
<evidence type="ECO:0000313" key="3">
    <source>
        <dbReference type="EnsemblMetazoa" id="G29951.1:cds"/>
    </source>
</evidence>
<dbReference type="Proteomes" id="UP000005408">
    <property type="component" value="Unassembled WGS sequence"/>
</dbReference>
<keyword evidence="4" id="KW-1185">Reference proteome</keyword>
<dbReference type="CDD" id="cd00033">
    <property type="entry name" value="CCP"/>
    <property type="match status" value="1"/>
</dbReference>
<dbReference type="InterPro" id="IPR000436">
    <property type="entry name" value="Sushi_SCR_CCP_dom"/>
</dbReference>
<dbReference type="SUPFAM" id="SSF57535">
    <property type="entry name" value="Complement control module/SCR domain"/>
    <property type="match status" value="1"/>
</dbReference>
<name>A0A8W8LTG8_MAGGI</name>
<dbReference type="Pfam" id="PF00084">
    <property type="entry name" value="Sushi"/>
    <property type="match status" value="1"/>
</dbReference>
<protein>
    <recommendedName>
        <fullName evidence="2">Sushi domain-containing protein</fullName>
    </recommendedName>
</protein>
<feature type="domain" description="Sushi" evidence="2">
    <location>
        <begin position="22"/>
        <end position="47"/>
    </location>
</feature>
<accession>A0A8W8LTG8</accession>
<dbReference type="EnsemblMetazoa" id="G29951.1">
    <property type="protein sequence ID" value="G29951.1:cds"/>
    <property type="gene ID" value="G29951"/>
</dbReference>
<evidence type="ECO:0000313" key="4">
    <source>
        <dbReference type="Proteomes" id="UP000005408"/>
    </source>
</evidence>
<dbReference type="Gene3D" id="2.10.70.10">
    <property type="entry name" value="Complement Module, domain 1"/>
    <property type="match status" value="1"/>
</dbReference>
<keyword evidence="1" id="KW-1015">Disulfide bond</keyword>